<gene>
    <name evidence="2" type="ORF">CVLEPA_LOCUS9138</name>
</gene>
<dbReference type="Gene3D" id="4.10.400.10">
    <property type="entry name" value="Low-density Lipoprotein Receptor"/>
    <property type="match status" value="2"/>
</dbReference>
<dbReference type="PANTHER" id="PTHR22722">
    <property type="entry name" value="LOW-DENSITY LIPOPROTEIN RECEPTOR-RELATED PROTEIN 2-RELATED"/>
    <property type="match status" value="1"/>
</dbReference>
<sequence length="187" mass="22300">MKSLPRCRFEEQTANNFNEARSKKARRPEDGYFRCSDWLIGSQHGCIERWKVHSFYHHCVDIGNENGEFTCPVSERCLKRWQVMDGPMDCDSFYANDSSDEQKSFPFRLSWEFQCSSNRQCIPREWMQDDDKEFECQDSGRCIKRFWRLNKIEDCINGSDEIPLSSNETYESEEFLCHNHKRCITKT</sequence>
<comment type="caution">
    <text evidence="2">The sequence shown here is derived from an EMBL/GenBank/DDBJ whole genome shotgun (WGS) entry which is preliminary data.</text>
</comment>
<keyword evidence="3" id="KW-1185">Reference proteome</keyword>
<dbReference type="InterPro" id="IPR051221">
    <property type="entry name" value="LDLR-related"/>
</dbReference>
<dbReference type="SMART" id="SM00192">
    <property type="entry name" value="LDLa"/>
    <property type="match status" value="2"/>
</dbReference>
<keyword evidence="1" id="KW-1015">Disulfide bond</keyword>
<dbReference type="InterPro" id="IPR002172">
    <property type="entry name" value="LDrepeatLR_classA_rpt"/>
</dbReference>
<evidence type="ECO:0000313" key="2">
    <source>
        <dbReference type="EMBL" id="CAK8678864.1"/>
    </source>
</evidence>
<name>A0ABP0FGU0_CLALP</name>
<dbReference type="Proteomes" id="UP001642483">
    <property type="component" value="Unassembled WGS sequence"/>
</dbReference>
<dbReference type="InterPro" id="IPR036055">
    <property type="entry name" value="LDL_receptor-like_sf"/>
</dbReference>
<reference evidence="2 3" key="1">
    <citation type="submission" date="2024-02" db="EMBL/GenBank/DDBJ databases">
        <authorList>
            <person name="Daric V."/>
            <person name="Darras S."/>
        </authorList>
    </citation>
    <scope>NUCLEOTIDE SEQUENCE [LARGE SCALE GENOMIC DNA]</scope>
</reference>
<evidence type="ECO:0000313" key="3">
    <source>
        <dbReference type="Proteomes" id="UP001642483"/>
    </source>
</evidence>
<protein>
    <submittedName>
        <fullName evidence="2">Uncharacterized protein</fullName>
    </submittedName>
</protein>
<dbReference type="EMBL" id="CAWYQH010000057">
    <property type="protein sequence ID" value="CAK8678864.1"/>
    <property type="molecule type" value="Genomic_DNA"/>
</dbReference>
<accession>A0ABP0FGU0</accession>
<organism evidence="2 3">
    <name type="scientific">Clavelina lepadiformis</name>
    <name type="common">Light-bulb sea squirt</name>
    <name type="synonym">Ascidia lepadiformis</name>
    <dbReference type="NCBI Taxonomy" id="159417"/>
    <lineage>
        <taxon>Eukaryota</taxon>
        <taxon>Metazoa</taxon>
        <taxon>Chordata</taxon>
        <taxon>Tunicata</taxon>
        <taxon>Ascidiacea</taxon>
        <taxon>Aplousobranchia</taxon>
        <taxon>Clavelinidae</taxon>
        <taxon>Clavelina</taxon>
    </lineage>
</organism>
<evidence type="ECO:0000256" key="1">
    <source>
        <dbReference type="ARBA" id="ARBA00023157"/>
    </source>
</evidence>
<dbReference type="SUPFAM" id="SSF57424">
    <property type="entry name" value="LDL receptor-like module"/>
    <property type="match status" value="1"/>
</dbReference>
<dbReference type="Pfam" id="PF00057">
    <property type="entry name" value="Ldl_recept_a"/>
    <property type="match status" value="1"/>
</dbReference>
<proteinExistence type="predicted"/>